<feature type="binding site" evidence="15">
    <location>
        <begin position="24"/>
        <end position="31"/>
    </location>
    <ligand>
        <name>ATP</name>
        <dbReference type="ChEBI" id="CHEBI:30616"/>
    </ligand>
</feature>
<dbReference type="InterPro" id="IPR014016">
    <property type="entry name" value="UvrD-like_ATP-bd"/>
</dbReference>
<evidence type="ECO:0000256" key="14">
    <source>
        <dbReference type="ARBA" id="ARBA00048988"/>
    </source>
</evidence>
<dbReference type="GO" id="GO:0005524">
    <property type="term" value="F:ATP binding"/>
    <property type="evidence" value="ECO:0007669"/>
    <property type="project" value="UniProtKB-UniRule"/>
</dbReference>
<dbReference type="PANTHER" id="PTHR11070">
    <property type="entry name" value="UVRD / RECB / PCRA DNA HELICASE FAMILY MEMBER"/>
    <property type="match status" value="1"/>
</dbReference>
<dbReference type="SUPFAM" id="SSF52540">
    <property type="entry name" value="P-loop containing nucleoside triphosphate hydrolases"/>
    <property type="match status" value="1"/>
</dbReference>
<dbReference type="GO" id="GO:0000725">
    <property type="term" value="P:recombinational repair"/>
    <property type="evidence" value="ECO:0007669"/>
    <property type="project" value="TreeGrafter"/>
</dbReference>
<feature type="region of interest" description="Disordered" evidence="16">
    <location>
        <begin position="1"/>
        <end position="24"/>
    </location>
</feature>
<keyword evidence="4 15" id="KW-0378">Hydrolase</keyword>
<evidence type="ECO:0000256" key="2">
    <source>
        <dbReference type="ARBA" id="ARBA00022741"/>
    </source>
</evidence>
<dbReference type="InterPro" id="IPR000212">
    <property type="entry name" value="DNA_helicase_UvrD/REP"/>
</dbReference>
<dbReference type="GO" id="GO:0005829">
    <property type="term" value="C:cytosol"/>
    <property type="evidence" value="ECO:0007669"/>
    <property type="project" value="TreeGrafter"/>
</dbReference>
<comment type="catalytic activity">
    <reaction evidence="11">
        <text>Couples ATP hydrolysis with the unwinding of duplex DNA by translocating in the 3'-5' direction.</text>
        <dbReference type="EC" id="5.6.2.4"/>
    </reaction>
</comment>
<feature type="domain" description="UvrD-like helicase C-terminal" evidence="18">
    <location>
        <begin position="499"/>
        <end position="760"/>
    </location>
</feature>
<dbReference type="Proteomes" id="UP000054858">
    <property type="component" value="Unassembled WGS sequence"/>
</dbReference>
<dbReference type="GO" id="GO:0033202">
    <property type="term" value="C:DNA helicase complex"/>
    <property type="evidence" value="ECO:0007669"/>
    <property type="project" value="TreeGrafter"/>
</dbReference>
<evidence type="ECO:0000313" key="20">
    <source>
        <dbReference type="Proteomes" id="UP000054858"/>
    </source>
</evidence>
<comment type="caution">
    <text evidence="19">The sequence shown here is derived from an EMBL/GenBank/DDBJ whole genome shotgun (WGS) entry which is preliminary data.</text>
</comment>
<evidence type="ECO:0000256" key="12">
    <source>
        <dbReference type="ARBA" id="ARBA00034808"/>
    </source>
</evidence>
<dbReference type="GO" id="GO:0004527">
    <property type="term" value="F:exonuclease activity"/>
    <property type="evidence" value="ECO:0007669"/>
    <property type="project" value="UniProtKB-KW"/>
</dbReference>
<dbReference type="Pfam" id="PF00580">
    <property type="entry name" value="UvrD-helicase"/>
    <property type="match status" value="1"/>
</dbReference>
<evidence type="ECO:0000256" key="13">
    <source>
        <dbReference type="ARBA" id="ARBA00034923"/>
    </source>
</evidence>
<evidence type="ECO:0000256" key="6">
    <source>
        <dbReference type="ARBA" id="ARBA00022839"/>
    </source>
</evidence>
<evidence type="ECO:0000256" key="15">
    <source>
        <dbReference type="PROSITE-ProRule" id="PRU00560"/>
    </source>
</evidence>
<dbReference type="Pfam" id="PF13361">
    <property type="entry name" value="UvrD_C"/>
    <property type="match status" value="2"/>
</dbReference>
<dbReference type="InterPro" id="IPR011604">
    <property type="entry name" value="PDDEXK-like_dom_sf"/>
</dbReference>
<dbReference type="GO" id="GO:0003677">
    <property type="term" value="F:DNA binding"/>
    <property type="evidence" value="ECO:0007669"/>
    <property type="project" value="UniProtKB-KW"/>
</dbReference>
<dbReference type="Gene3D" id="1.10.486.10">
    <property type="entry name" value="PCRA, domain 4"/>
    <property type="match status" value="1"/>
</dbReference>
<keyword evidence="6" id="KW-0269">Exonuclease</keyword>
<evidence type="ECO:0000259" key="17">
    <source>
        <dbReference type="PROSITE" id="PS51198"/>
    </source>
</evidence>
<keyword evidence="8" id="KW-0238">DNA-binding</keyword>
<keyword evidence="10" id="KW-0413">Isomerase</keyword>
<protein>
    <recommendedName>
        <fullName evidence="12">DNA 3'-5' helicase</fullName>
        <ecNumber evidence="12">5.6.2.4</ecNumber>
    </recommendedName>
    <alternativeName>
        <fullName evidence="13">DNA 3'-5' helicase II</fullName>
    </alternativeName>
</protein>
<evidence type="ECO:0000256" key="10">
    <source>
        <dbReference type="ARBA" id="ARBA00023235"/>
    </source>
</evidence>
<evidence type="ECO:0000256" key="3">
    <source>
        <dbReference type="ARBA" id="ARBA00022763"/>
    </source>
</evidence>
<evidence type="ECO:0000256" key="11">
    <source>
        <dbReference type="ARBA" id="ARBA00034617"/>
    </source>
</evidence>
<name>A0A0W0WZY2_9GAMM</name>
<feature type="compositionally biased region" description="Basic and acidic residues" evidence="16">
    <location>
        <begin position="1"/>
        <end position="13"/>
    </location>
</feature>
<dbReference type="PROSITE" id="PS51198">
    <property type="entry name" value="UVRD_HELICASE_ATP_BIND"/>
    <property type="match status" value="1"/>
</dbReference>
<dbReference type="EMBL" id="LNYP01000029">
    <property type="protein sequence ID" value="KTD37798.1"/>
    <property type="molecule type" value="Genomic_DNA"/>
</dbReference>
<dbReference type="PROSITE" id="PS51217">
    <property type="entry name" value="UVRD_HELICASE_CTER"/>
    <property type="match status" value="1"/>
</dbReference>
<dbReference type="EC" id="5.6.2.4" evidence="12"/>
<gene>
    <name evidence="19" type="ORF">Loak_1474</name>
</gene>
<dbReference type="GO" id="GO:0043138">
    <property type="term" value="F:3'-5' DNA helicase activity"/>
    <property type="evidence" value="ECO:0007669"/>
    <property type="project" value="UniProtKB-EC"/>
</dbReference>
<dbReference type="AlphaFoldDB" id="A0A0W0WZY2"/>
<dbReference type="SUPFAM" id="SSF52980">
    <property type="entry name" value="Restriction endonuclease-like"/>
    <property type="match status" value="1"/>
</dbReference>
<organism evidence="19 20">
    <name type="scientific">Legionella oakridgensis</name>
    <dbReference type="NCBI Taxonomy" id="29423"/>
    <lineage>
        <taxon>Bacteria</taxon>
        <taxon>Pseudomonadati</taxon>
        <taxon>Pseudomonadota</taxon>
        <taxon>Gammaproteobacteria</taxon>
        <taxon>Legionellales</taxon>
        <taxon>Legionellaceae</taxon>
        <taxon>Legionella</taxon>
    </lineage>
</organism>
<dbReference type="PATRIC" id="fig|29423.5.peg.1547"/>
<sequence length="1081" mass="125499">MMQSSDHEQRRQATDPTRSFIVQAPAGSGKTELLTQRYLRLLATIEAPEQIIALTFTRKAANEMRERILKALHRAAQSEPSLSPHQRQTSVYATEALARDQRYNWQLLSHPTRLQIFTIDSLCQRISHAIPLQEQQIPYAKISDNPSRHYKAAAHACLEYAIQHEHYHHPLQVLLRHMDNRQDNLLLLFSKLLSTRDQWLEPIHQAKTQNKQVFEQALSWIEHHEISRFCQSIPQDCLEELIMLARQIACLEANPESVRYPLKNWNHIKELDRVLIKSLAALLLTKDHSLRKSFDHHVGLKRGVCNEKDYKQLKEASKQLLYKLDASPDFLDHLVRVKDLPSPHYDPQQWEVLQALFTLLPLLAAHLQLTFSECNEVDFTAISQQAIQALGHDEAPTDLALYLDQQIHHLLIDEFQDTSIQQFQLLERLVQGWQEDDGKTLFVVGDPMQSIYRFRSAEVGLFLRARQQGIGPVRLIPLELTCNFRSTELIVNWINQQFSTIFPNIDDIESGAISFHWSKNMHSTGNASIIKPFQANSTQEEAQAIVELVAHELQAHPQEDIAILVRSRTQLREIIRLLRKHQISFQGMDIDLLANLPHLRDVWSLTQALLMPANRLAWLSMLRSPWCGLSLADVHCIANFAQKKSIYFALSQLEHIHGLSEEGLIRGQFFYEVMHETLKTRHQQSLADWIMNTLRALHLEQVLSTHEQDDLEPFWLLLEQFEEDGQITDMEQFETELNKLYSQRVTPSRLHIMTIHKSKGLEFDCVILPGLSARSAISDKPLLRWLKLPTQQGSLLLISPMKAAHEEHCLLYDYLTRLEEDKNHYEMQRLLYVAVTRAKKRLYLFDKNDKGSQGTLRSLLQNLTFHPIESTSYEMNQGKDQSIAKTPELYHLPLTFYQHSSSYLAQSANQLSFPLHHHSRLVGIVTHELLQWICDHHPATIADIPWHMVSHQFKVLGLTGQPLMTAQSQIQTQIKQLFSDPVGHWLISKHKAEHNELELLHQQYSDVTTKIIDRTFIEHGIRWVIDFKTGQEEEYTEHQHRQQVQHYAHLLAHLYPEPIHCGLYYLANSHWITWNYEDGLL</sequence>
<evidence type="ECO:0000259" key="18">
    <source>
        <dbReference type="PROSITE" id="PS51217"/>
    </source>
</evidence>
<dbReference type="InterPro" id="IPR011335">
    <property type="entry name" value="Restrct_endonuc-II-like"/>
</dbReference>
<evidence type="ECO:0000256" key="16">
    <source>
        <dbReference type="SAM" id="MobiDB-lite"/>
    </source>
</evidence>
<dbReference type="Gene3D" id="3.40.50.300">
    <property type="entry name" value="P-loop containing nucleotide triphosphate hydrolases"/>
    <property type="match status" value="3"/>
</dbReference>
<keyword evidence="3" id="KW-0227">DNA damage</keyword>
<keyword evidence="1" id="KW-0540">Nuclease</keyword>
<proteinExistence type="predicted"/>
<evidence type="ECO:0000256" key="9">
    <source>
        <dbReference type="ARBA" id="ARBA00023204"/>
    </source>
</evidence>
<evidence type="ECO:0000256" key="5">
    <source>
        <dbReference type="ARBA" id="ARBA00022806"/>
    </source>
</evidence>
<evidence type="ECO:0000256" key="4">
    <source>
        <dbReference type="ARBA" id="ARBA00022801"/>
    </source>
</evidence>
<dbReference type="PANTHER" id="PTHR11070:SF2">
    <property type="entry name" value="ATP-DEPENDENT DNA HELICASE SRS2"/>
    <property type="match status" value="1"/>
</dbReference>
<reference evidence="19 20" key="1">
    <citation type="submission" date="2015-11" db="EMBL/GenBank/DDBJ databases">
        <title>Genomic analysis of 38 Legionella species identifies large and diverse effector repertoires.</title>
        <authorList>
            <person name="Burstein D."/>
            <person name="Amaro F."/>
            <person name="Zusman T."/>
            <person name="Lifshitz Z."/>
            <person name="Cohen O."/>
            <person name="Gilbert J.A."/>
            <person name="Pupko T."/>
            <person name="Shuman H.A."/>
            <person name="Segal G."/>
        </authorList>
    </citation>
    <scope>NUCLEOTIDE SEQUENCE [LARGE SCALE GENOMIC DNA]</scope>
    <source>
        <strain evidence="19 20">Oak Ridge-10</strain>
    </source>
</reference>
<accession>A0A0W0WZY2</accession>
<keyword evidence="7 15" id="KW-0067">ATP-binding</keyword>
<evidence type="ECO:0000256" key="7">
    <source>
        <dbReference type="ARBA" id="ARBA00022840"/>
    </source>
</evidence>
<comment type="catalytic activity">
    <reaction evidence="14">
        <text>ATP + H2O = ADP + phosphate + H(+)</text>
        <dbReference type="Rhea" id="RHEA:13065"/>
        <dbReference type="ChEBI" id="CHEBI:15377"/>
        <dbReference type="ChEBI" id="CHEBI:15378"/>
        <dbReference type="ChEBI" id="CHEBI:30616"/>
        <dbReference type="ChEBI" id="CHEBI:43474"/>
        <dbReference type="ChEBI" id="CHEBI:456216"/>
        <dbReference type="EC" id="5.6.2.4"/>
    </reaction>
</comment>
<keyword evidence="9" id="KW-0234">DNA repair</keyword>
<dbReference type="InterPro" id="IPR027417">
    <property type="entry name" value="P-loop_NTPase"/>
</dbReference>
<evidence type="ECO:0000313" key="19">
    <source>
        <dbReference type="EMBL" id="KTD37798.1"/>
    </source>
</evidence>
<keyword evidence="2 15" id="KW-0547">Nucleotide-binding</keyword>
<keyword evidence="5 15" id="KW-0347">Helicase</keyword>
<evidence type="ECO:0000256" key="8">
    <source>
        <dbReference type="ARBA" id="ARBA00023125"/>
    </source>
</evidence>
<evidence type="ECO:0000256" key="1">
    <source>
        <dbReference type="ARBA" id="ARBA00022722"/>
    </source>
</evidence>
<dbReference type="InterPro" id="IPR014017">
    <property type="entry name" value="DNA_helicase_UvrD-like_C"/>
</dbReference>
<dbReference type="Gene3D" id="3.90.320.10">
    <property type="match status" value="1"/>
</dbReference>
<feature type="domain" description="UvrD-like helicase ATP-binding" evidence="17">
    <location>
        <begin position="3"/>
        <end position="487"/>
    </location>
</feature>